<evidence type="ECO:0000313" key="4">
    <source>
        <dbReference type="Proteomes" id="UP001501734"/>
    </source>
</evidence>
<keyword evidence="1" id="KW-0472">Membrane</keyword>
<comment type="caution">
    <text evidence="3">The sequence shown here is derived from an EMBL/GenBank/DDBJ whole genome shotgun (WGS) entry which is preliminary data.</text>
</comment>
<name>A0ABP7V678_9BACI</name>
<keyword evidence="1" id="KW-0812">Transmembrane</keyword>
<dbReference type="InterPro" id="IPR025403">
    <property type="entry name" value="TgpA-like_C"/>
</dbReference>
<dbReference type="EMBL" id="BAABDL010000019">
    <property type="protein sequence ID" value="GAA4060449.1"/>
    <property type="molecule type" value="Genomic_DNA"/>
</dbReference>
<gene>
    <name evidence="3" type="ORF">GCM10022410_04490</name>
</gene>
<keyword evidence="1" id="KW-1133">Transmembrane helix</keyword>
<feature type="transmembrane region" description="Helical" evidence="1">
    <location>
        <begin position="62"/>
        <end position="83"/>
    </location>
</feature>
<accession>A0ABP7V678</accession>
<sequence>MNQVESWRSTLDQILSEHEYQAYYQDNRNILQRIWDFVKEWVLDLIYQWFNGLTPSSATGDLIVAILFIVMAIVVASLAIYLLKNWQRRQRLKRDQPLKGLTINAQSLQDYQRSLEEAEANNNYQAAVRFRFLILLFELDQKQWLNKERWKTNWDYYQEIKRLKKDQAESFYQLAVYFEAVTYGNKQVERDDYLQYVRRAGGMK</sequence>
<dbReference type="Pfam" id="PF13559">
    <property type="entry name" value="DUF4129"/>
    <property type="match status" value="1"/>
</dbReference>
<evidence type="ECO:0000259" key="2">
    <source>
        <dbReference type="Pfam" id="PF13559"/>
    </source>
</evidence>
<organism evidence="3 4">
    <name type="scientific">Amphibacillus indicireducens</name>
    <dbReference type="NCBI Taxonomy" id="1076330"/>
    <lineage>
        <taxon>Bacteria</taxon>
        <taxon>Bacillati</taxon>
        <taxon>Bacillota</taxon>
        <taxon>Bacilli</taxon>
        <taxon>Bacillales</taxon>
        <taxon>Bacillaceae</taxon>
        <taxon>Amphibacillus</taxon>
    </lineage>
</organism>
<feature type="domain" description="Protein-glutamine gamma-glutamyltransferase-like C-terminal" evidence="2">
    <location>
        <begin position="135"/>
        <end position="198"/>
    </location>
</feature>
<evidence type="ECO:0000256" key="1">
    <source>
        <dbReference type="SAM" id="Phobius"/>
    </source>
</evidence>
<dbReference type="RefSeq" id="WP_344909899.1">
    <property type="nucleotide sequence ID" value="NZ_BAABDL010000019.1"/>
</dbReference>
<proteinExistence type="predicted"/>
<reference evidence="4" key="1">
    <citation type="journal article" date="2019" name="Int. J. Syst. Evol. Microbiol.">
        <title>The Global Catalogue of Microorganisms (GCM) 10K type strain sequencing project: providing services to taxonomists for standard genome sequencing and annotation.</title>
        <authorList>
            <consortium name="The Broad Institute Genomics Platform"/>
            <consortium name="The Broad Institute Genome Sequencing Center for Infectious Disease"/>
            <person name="Wu L."/>
            <person name="Ma J."/>
        </authorList>
    </citation>
    <scope>NUCLEOTIDE SEQUENCE [LARGE SCALE GENOMIC DNA]</scope>
    <source>
        <strain evidence="4">JCM 17250</strain>
    </source>
</reference>
<dbReference type="Proteomes" id="UP001501734">
    <property type="component" value="Unassembled WGS sequence"/>
</dbReference>
<protein>
    <recommendedName>
        <fullName evidence="2">Protein-glutamine gamma-glutamyltransferase-like C-terminal domain-containing protein</fullName>
    </recommendedName>
</protein>
<keyword evidence="4" id="KW-1185">Reference proteome</keyword>
<evidence type="ECO:0000313" key="3">
    <source>
        <dbReference type="EMBL" id="GAA4060449.1"/>
    </source>
</evidence>